<evidence type="ECO:0000256" key="2">
    <source>
        <dbReference type="ARBA" id="ARBA00022692"/>
    </source>
</evidence>
<feature type="compositionally biased region" description="Basic and acidic residues" evidence="6">
    <location>
        <begin position="354"/>
        <end position="365"/>
    </location>
</feature>
<proteinExistence type="inferred from homology"/>
<feature type="transmembrane region" description="Helical" evidence="7">
    <location>
        <begin position="200"/>
        <end position="224"/>
    </location>
</feature>
<dbReference type="PANTHER" id="PTHR33048">
    <property type="entry name" value="PTH11-LIKE INTEGRAL MEMBRANE PROTEIN (AFU_ORTHOLOGUE AFUA_5G11245)"/>
    <property type="match status" value="1"/>
</dbReference>
<name>A0AA38RM68_9PEZI</name>
<comment type="subcellular location">
    <subcellularLocation>
        <location evidence="1">Membrane</location>
        <topology evidence="1">Multi-pass membrane protein</topology>
    </subcellularLocation>
</comment>
<dbReference type="Pfam" id="PF20684">
    <property type="entry name" value="Fung_rhodopsin"/>
    <property type="match status" value="1"/>
</dbReference>
<evidence type="ECO:0000256" key="4">
    <source>
        <dbReference type="ARBA" id="ARBA00023136"/>
    </source>
</evidence>
<evidence type="ECO:0000313" key="10">
    <source>
        <dbReference type="Proteomes" id="UP001174694"/>
    </source>
</evidence>
<dbReference type="PANTHER" id="PTHR33048:SF47">
    <property type="entry name" value="INTEGRAL MEMBRANE PROTEIN-RELATED"/>
    <property type="match status" value="1"/>
</dbReference>
<keyword evidence="10" id="KW-1185">Reference proteome</keyword>
<dbReference type="InterPro" id="IPR052337">
    <property type="entry name" value="SAT4-like"/>
</dbReference>
<feature type="transmembrane region" description="Helical" evidence="7">
    <location>
        <begin position="236"/>
        <end position="257"/>
    </location>
</feature>
<evidence type="ECO:0000256" key="3">
    <source>
        <dbReference type="ARBA" id="ARBA00022989"/>
    </source>
</evidence>
<feature type="region of interest" description="Disordered" evidence="6">
    <location>
        <begin position="393"/>
        <end position="419"/>
    </location>
</feature>
<comment type="caution">
    <text evidence="9">The sequence shown here is derived from an EMBL/GenBank/DDBJ whole genome shotgun (WGS) entry which is preliminary data.</text>
</comment>
<evidence type="ECO:0000256" key="5">
    <source>
        <dbReference type="ARBA" id="ARBA00038359"/>
    </source>
</evidence>
<dbReference type="GO" id="GO:0016020">
    <property type="term" value="C:membrane"/>
    <property type="evidence" value="ECO:0007669"/>
    <property type="project" value="UniProtKB-SubCell"/>
</dbReference>
<evidence type="ECO:0000313" key="9">
    <source>
        <dbReference type="EMBL" id="KAJ9141678.1"/>
    </source>
</evidence>
<evidence type="ECO:0000259" key="8">
    <source>
        <dbReference type="Pfam" id="PF20684"/>
    </source>
</evidence>
<gene>
    <name evidence="9" type="ORF">NKR23_g7752</name>
</gene>
<feature type="transmembrane region" description="Helical" evidence="7">
    <location>
        <begin position="61"/>
        <end position="81"/>
    </location>
</feature>
<keyword evidence="4 7" id="KW-0472">Membrane</keyword>
<keyword evidence="2 7" id="KW-0812">Transmembrane</keyword>
<dbReference type="AlphaFoldDB" id="A0AA38RM68"/>
<comment type="similarity">
    <text evidence="5">Belongs to the SAT4 family.</text>
</comment>
<protein>
    <recommendedName>
        <fullName evidence="8">Rhodopsin domain-containing protein</fullName>
    </recommendedName>
</protein>
<accession>A0AA38RM68</accession>
<evidence type="ECO:0000256" key="1">
    <source>
        <dbReference type="ARBA" id="ARBA00004141"/>
    </source>
</evidence>
<feature type="domain" description="Rhodopsin" evidence="8">
    <location>
        <begin position="43"/>
        <end position="263"/>
    </location>
</feature>
<feature type="transmembrane region" description="Helical" evidence="7">
    <location>
        <begin position="152"/>
        <end position="173"/>
    </location>
</feature>
<keyword evidence="3 7" id="KW-1133">Transmembrane helix</keyword>
<dbReference type="InterPro" id="IPR049326">
    <property type="entry name" value="Rhodopsin_dom_fungi"/>
</dbReference>
<dbReference type="Proteomes" id="UP001174694">
    <property type="component" value="Unassembled WGS sequence"/>
</dbReference>
<feature type="transmembrane region" description="Helical" evidence="7">
    <location>
        <begin position="29"/>
        <end position="49"/>
    </location>
</feature>
<sequence length="487" mass="53247">MLLPSPRNASTPETLDNYAAEGHALPVEAFTLLVFGLVVIVWRAYVRFVAVGLRGFQLDDYLIWLVAIFYCVETSIVYAMGSIGHRYNNSSISPLERAMLDPSDYEYHQRRVGSKLLLACWLGYCLILWCLKIAVLTFYLRLLGGVRFYRRAIFIGFGLIAASFVASVLDILLSCRPLHRMWQISPDPGVYCQPALSPALLFPLLGLNVGTDFYIAAIAIPLLFETGMSKTRRAAVIVLFGCGIFVPLSAVVRTVGATINHDPRLGCGWALREIFVAVVVTNAGIIFQHKAWRPPRSLQSSSPQWPTGRGGCANQGAMQYPGGGGLFGRKGDAAAVNRSWSAPSAHHVSATRSADTERGFRAKQEVAPDECGIKMQTLKSREGDAARRVTCAAGPEAAQPEENSQDRHALPPEEGGGGGIRMQVAVRVSCVEEHEIRRGRPGAVRMGNYAAVMRAQSPQDVDEARRPSMLTEGGNCVFEGGYNPWWC</sequence>
<dbReference type="EMBL" id="JANBVO010000025">
    <property type="protein sequence ID" value="KAJ9141678.1"/>
    <property type="molecule type" value="Genomic_DNA"/>
</dbReference>
<reference evidence="9" key="1">
    <citation type="submission" date="2022-07" db="EMBL/GenBank/DDBJ databases">
        <title>Fungi with potential for degradation of polypropylene.</title>
        <authorList>
            <person name="Gostincar C."/>
        </authorList>
    </citation>
    <scope>NUCLEOTIDE SEQUENCE</scope>
    <source>
        <strain evidence="9">EXF-13308</strain>
    </source>
</reference>
<feature type="region of interest" description="Disordered" evidence="6">
    <location>
        <begin position="342"/>
        <end position="365"/>
    </location>
</feature>
<organism evidence="9 10">
    <name type="scientific">Pleurostoma richardsiae</name>
    <dbReference type="NCBI Taxonomy" id="41990"/>
    <lineage>
        <taxon>Eukaryota</taxon>
        <taxon>Fungi</taxon>
        <taxon>Dikarya</taxon>
        <taxon>Ascomycota</taxon>
        <taxon>Pezizomycotina</taxon>
        <taxon>Sordariomycetes</taxon>
        <taxon>Sordariomycetidae</taxon>
        <taxon>Calosphaeriales</taxon>
        <taxon>Pleurostomataceae</taxon>
        <taxon>Pleurostoma</taxon>
    </lineage>
</organism>
<evidence type="ECO:0000256" key="6">
    <source>
        <dbReference type="SAM" id="MobiDB-lite"/>
    </source>
</evidence>
<feature type="transmembrane region" description="Helical" evidence="7">
    <location>
        <begin position="116"/>
        <end position="140"/>
    </location>
</feature>
<evidence type="ECO:0000256" key="7">
    <source>
        <dbReference type="SAM" id="Phobius"/>
    </source>
</evidence>